<evidence type="ECO:0000256" key="13">
    <source>
        <dbReference type="ARBA" id="ARBA00077165"/>
    </source>
</evidence>
<dbReference type="InterPro" id="IPR042221">
    <property type="entry name" value="Leu/Phe-tRNA_Trfase_N"/>
</dbReference>
<dbReference type="FunFam" id="3.40.630.70:FF:000001">
    <property type="entry name" value="Leucyl/phenylalanyl-tRNA--protein transferase"/>
    <property type="match status" value="1"/>
</dbReference>
<comment type="catalytic activity">
    <reaction evidence="5 15">
        <text>L-phenylalanyl-tRNA(Phe) + an N-terminal L-alpha-aminoacyl-[protein] = an N-terminal L-phenylalanyl-L-alpha-aminoacyl-[protein] + tRNA(Phe)</text>
        <dbReference type="Rhea" id="RHEA:43632"/>
        <dbReference type="Rhea" id="RHEA-COMP:9668"/>
        <dbReference type="Rhea" id="RHEA-COMP:9699"/>
        <dbReference type="Rhea" id="RHEA-COMP:10636"/>
        <dbReference type="Rhea" id="RHEA-COMP:10637"/>
        <dbReference type="ChEBI" id="CHEBI:78442"/>
        <dbReference type="ChEBI" id="CHEBI:78531"/>
        <dbReference type="ChEBI" id="CHEBI:78597"/>
        <dbReference type="ChEBI" id="CHEBI:83561"/>
        <dbReference type="EC" id="2.3.2.6"/>
    </reaction>
</comment>
<evidence type="ECO:0000256" key="10">
    <source>
        <dbReference type="ARBA" id="ARBA00066767"/>
    </source>
</evidence>
<dbReference type="AlphaFoldDB" id="A0A369CE17"/>
<reference evidence="16 17" key="1">
    <citation type="submission" date="2018-07" db="EMBL/GenBank/DDBJ databases">
        <title>Genomic Encyclopedia of Type Strains, Phase IV (KMG-IV): sequencing the most valuable type-strain genomes for metagenomic binning, comparative biology and taxonomic classification.</title>
        <authorList>
            <person name="Goeker M."/>
        </authorList>
    </citation>
    <scope>NUCLEOTIDE SEQUENCE [LARGE SCALE GENOMIC DNA]</scope>
    <source>
        <strain evidence="16 17">DSM 26407</strain>
    </source>
</reference>
<evidence type="ECO:0000313" key="17">
    <source>
        <dbReference type="Proteomes" id="UP000252707"/>
    </source>
</evidence>
<dbReference type="GO" id="GO:0008914">
    <property type="term" value="F:leucyl-tRNA--protein transferase activity"/>
    <property type="evidence" value="ECO:0007669"/>
    <property type="project" value="UniProtKB-UniRule"/>
</dbReference>
<dbReference type="SUPFAM" id="SSF55729">
    <property type="entry name" value="Acyl-CoA N-acyltransferases (Nat)"/>
    <property type="match status" value="1"/>
</dbReference>
<dbReference type="HAMAP" id="MF_00688">
    <property type="entry name" value="Leu_Phe_trans"/>
    <property type="match status" value="1"/>
</dbReference>
<keyword evidence="17" id="KW-1185">Reference proteome</keyword>
<evidence type="ECO:0000256" key="3">
    <source>
        <dbReference type="ARBA" id="ARBA00022679"/>
    </source>
</evidence>
<dbReference type="InterPro" id="IPR004616">
    <property type="entry name" value="Leu/Phe-tRNA_Trfase"/>
</dbReference>
<proteinExistence type="inferred from homology"/>
<comment type="similarity">
    <text evidence="9 15">Belongs to the L/F-transferase family.</text>
</comment>
<dbReference type="FunFam" id="3.30.70.3550:FF:000001">
    <property type="entry name" value="Leucyl/phenylalanyl-tRNA--protein transferase"/>
    <property type="match status" value="1"/>
</dbReference>
<evidence type="ECO:0000256" key="6">
    <source>
        <dbReference type="ARBA" id="ARBA00050652"/>
    </source>
</evidence>
<organism evidence="16 17">
    <name type="scientific">Thioalbus denitrificans</name>
    <dbReference type="NCBI Taxonomy" id="547122"/>
    <lineage>
        <taxon>Bacteria</taxon>
        <taxon>Pseudomonadati</taxon>
        <taxon>Pseudomonadota</taxon>
        <taxon>Gammaproteobacteria</taxon>
        <taxon>Chromatiales</taxon>
        <taxon>Ectothiorhodospiraceae</taxon>
        <taxon>Thioalbus</taxon>
    </lineage>
</organism>
<accession>A0A369CE17</accession>
<dbReference type="GO" id="GO:0005737">
    <property type="term" value="C:cytoplasm"/>
    <property type="evidence" value="ECO:0007669"/>
    <property type="project" value="UniProtKB-SubCell"/>
</dbReference>
<dbReference type="RefSeq" id="WP_114278773.1">
    <property type="nucleotide sequence ID" value="NZ_QPJY01000002.1"/>
</dbReference>
<sequence length="236" mass="26561">MERLFWIEPGAPAEFPDPELALREPDGLLAAGGDLGPERLLAAYREGIFPWYSEGQPILWWSPDPRAVLFPDRIRITRSLRKTLRSHRYRVSMDTDFAAVIAACAEPRPGQDGTWITAAMRNAYLRLHLQGAAHSVEVWEDGMLAGGLYGVAIGRVFFGESMFTRARDASKVALVHLAGQLQAWGFPLIDCQQTTSHLLTMGAVEIPRREFLHWVREARQLPGRAGPWRLDWTYGP</sequence>
<keyword evidence="4 15" id="KW-0012">Acyltransferase</keyword>
<comment type="caution">
    <text evidence="16">The sequence shown here is derived from an EMBL/GenBank/DDBJ whole genome shotgun (WGS) entry which is preliminary data.</text>
</comment>
<comment type="subcellular location">
    <subcellularLocation>
        <location evidence="1 15">Cytoplasm</location>
    </subcellularLocation>
</comment>
<evidence type="ECO:0000256" key="1">
    <source>
        <dbReference type="ARBA" id="ARBA00004496"/>
    </source>
</evidence>
<dbReference type="Pfam" id="PF03588">
    <property type="entry name" value="Leu_Phe_trans"/>
    <property type="match status" value="1"/>
</dbReference>
<dbReference type="InterPro" id="IPR016181">
    <property type="entry name" value="Acyl_CoA_acyltransferase"/>
</dbReference>
<dbReference type="Gene3D" id="3.30.70.3550">
    <property type="entry name" value="Leucyl/phenylalanyl-tRNA-protein transferase, N-terminal domain"/>
    <property type="match status" value="1"/>
</dbReference>
<dbReference type="EC" id="2.3.2.6" evidence="10 15"/>
<evidence type="ECO:0000256" key="4">
    <source>
        <dbReference type="ARBA" id="ARBA00023315"/>
    </source>
</evidence>
<evidence type="ECO:0000256" key="15">
    <source>
        <dbReference type="HAMAP-Rule" id="MF_00688"/>
    </source>
</evidence>
<protein>
    <recommendedName>
        <fullName evidence="11 15">Leucyl/phenylalanyl-tRNA--protein transferase</fullName>
        <ecNumber evidence="10 15">2.3.2.6</ecNumber>
    </recommendedName>
    <alternativeName>
        <fullName evidence="12 15">L/F-transferase</fullName>
    </alternativeName>
    <alternativeName>
        <fullName evidence="13 15">Leucyltransferase</fullName>
    </alternativeName>
    <alternativeName>
        <fullName evidence="14 15">Phenyalanyltransferase</fullName>
    </alternativeName>
</protein>
<evidence type="ECO:0000256" key="14">
    <source>
        <dbReference type="ARBA" id="ARBA00083640"/>
    </source>
</evidence>
<evidence type="ECO:0000256" key="8">
    <source>
        <dbReference type="ARBA" id="ARBA00054043"/>
    </source>
</evidence>
<dbReference type="PANTHER" id="PTHR30098">
    <property type="entry name" value="LEUCYL/PHENYLALANYL-TRNA--PROTEIN TRANSFERASE"/>
    <property type="match status" value="1"/>
</dbReference>
<evidence type="ECO:0000256" key="7">
    <source>
        <dbReference type="ARBA" id="ARBA00051538"/>
    </source>
</evidence>
<name>A0A369CE17_9GAMM</name>
<dbReference type="NCBIfam" id="TIGR00667">
    <property type="entry name" value="aat"/>
    <property type="match status" value="1"/>
</dbReference>
<evidence type="ECO:0000256" key="5">
    <source>
        <dbReference type="ARBA" id="ARBA00050607"/>
    </source>
</evidence>
<dbReference type="PANTHER" id="PTHR30098:SF2">
    <property type="entry name" value="LEUCYL_PHENYLALANYL-TRNA--PROTEIN TRANSFERASE"/>
    <property type="match status" value="1"/>
</dbReference>
<keyword evidence="3 15" id="KW-0808">Transferase</keyword>
<evidence type="ECO:0000256" key="11">
    <source>
        <dbReference type="ARBA" id="ARBA00074372"/>
    </source>
</evidence>
<keyword evidence="2 15" id="KW-0963">Cytoplasm</keyword>
<comment type="function">
    <text evidence="8 15">Functions in the N-end rule pathway of protein degradation where it conjugates Leu, Phe and, less efficiently, Met from aminoacyl-tRNAs to the N-termini of proteins containing an N-terminal arginine or lysine.</text>
</comment>
<evidence type="ECO:0000313" key="16">
    <source>
        <dbReference type="EMBL" id="RCX31943.1"/>
    </source>
</evidence>
<evidence type="ECO:0000256" key="12">
    <source>
        <dbReference type="ARBA" id="ARBA00077136"/>
    </source>
</evidence>
<dbReference type="Gene3D" id="3.40.630.70">
    <property type="entry name" value="Leucyl/phenylalanyl-tRNA-protein transferase, C-terminal domain"/>
    <property type="match status" value="1"/>
</dbReference>
<gene>
    <name evidence="15" type="primary">aat</name>
    <name evidence="16" type="ORF">DFQ59_102292</name>
</gene>
<comment type="catalytic activity">
    <reaction evidence="7 15">
        <text>N-terminal L-lysyl-[protein] + L-leucyl-tRNA(Leu) = N-terminal L-leucyl-L-lysyl-[protein] + tRNA(Leu) + H(+)</text>
        <dbReference type="Rhea" id="RHEA:12340"/>
        <dbReference type="Rhea" id="RHEA-COMP:9613"/>
        <dbReference type="Rhea" id="RHEA-COMP:9622"/>
        <dbReference type="Rhea" id="RHEA-COMP:12670"/>
        <dbReference type="Rhea" id="RHEA-COMP:12671"/>
        <dbReference type="ChEBI" id="CHEBI:15378"/>
        <dbReference type="ChEBI" id="CHEBI:65249"/>
        <dbReference type="ChEBI" id="CHEBI:78442"/>
        <dbReference type="ChEBI" id="CHEBI:78494"/>
        <dbReference type="ChEBI" id="CHEBI:133043"/>
        <dbReference type="EC" id="2.3.2.6"/>
    </reaction>
</comment>
<comment type="catalytic activity">
    <reaction evidence="6 15">
        <text>N-terminal L-arginyl-[protein] + L-leucyl-tRNA(Leu) = N-terminal L-leucyl-L-arginyl-[protein] + tRNA(Leu) + H(+)</text>
        <dbReference type="Rhea" id="RHEA:50416"/>
        <dbReference type="Rhea" id="RHEA-COMP:9613"/>
        <dbReference type="Rhea" id="RHEA-COMP:9622"/>
        <dbReference type="Rhea" id="RHEA-COMP:12672"/>
        <dbReference type="Rhea" id="RHEA-COMP:12673"/>
        <dbReference type="ChEBI" id="CHEBI:15378"/>
        <dbReference type="ChEBI" id="CHEBI:64719"/>
        <dbReference type="ChEBI" id="CHEBI:78442"/>
        <dbReference type="ChEBI" id="CHEBI:78494"/>
        <dbReference type="ChEBI" id="CHEBI:133044"/>
        <dbReference type="EC" id="2.3.2.6"/>
    </reaction>
</comment>
<dbReference type="GO" id="GO:0030163">
    <property type="term" value="P:protein catabolic process"/>
    <property type="evidence" value="ECO:0007669"/>
    <property type="project" value="UniProtKB-UniRule"/>
</dbReference>
<dbReference type="Proteomes" id="UP000252707">
    <property type="component" value="Unassembled WGS sequence"/>
</dbReference>
<evidence type="ECO:0000256" key="9">
    <source>
        <dbReference type="ARBA" id="ARBA00061535"/>
    </source>
</evidence>
<dbReference type="InterPro" id="IPR042203">
    <property type="entry name" value="Leu/Phe-tRNA_Trfase_C"/>
</dbReference>
<dbReference type="OrthoDB" id="9790282at2"/>
<evidence type="ECO:0000256" key="2">
    <source>
        <dbReference type="ARBA" id="ARBA00022490"/>
    </source>
</evidence>
<dbReference type="EMBL" id="QPJY01000002">
    <property type="protein sequence ID" value="RCX31943.1"/>
    <property type="molecule type" value="Genomic_DNA"/>
</dbReference>